<dbReference type="PANTHER" id="PTHR35306:SF1">
    <property type="entry name" value="VQ DOMAIN-CONTAINING PROTEIN"/>
    <property type="match status" value="1"/>
</dbReference>
<feature type="compositionally biased region" description="Low complexity" evidence="1">
    <location>
        <begin position="54"/>
        <end position="68"/>
    </location>
</feature>
<dbReference type="GO" id="GO:0016071">
    <property type="term" value="P:mRNA metabolic process"/>
    <property type="evidence" value="ECO:0007669"/>
    <property type="project" value="UniProtKB-ARBA"/>
</dbReference>
<dbReference type="AlphaFoldDB" id="A0A9D4ZIC1"/>
<comment type="caution">
    <text evidence="2">The sequence shown here is derived from an EMBL/GenBank/DDBJ whole genome shotgun (WGS) entry which is preliminary data.</text>
</comment>
<gene>
    <name evidence="2" type="ORF">GOP47_0010968</name>
</gene>
<feature type="region of interest" description="Disordered" evidence="1">
    <location>
        <begin position="289"/>
        <end position="327"/>
    </location>
</feature>
<protein>
    <submittedName>
        <fullName evidence="2">Uncharacterized protein</fullName>
    </submittedName>
</protein>
<accession>A0A9D4ZIC1</accession>
<sequence>MGTVVLSPQDCLSSPLDRRNSYLSSARSEIGRKRFQAVMIPSHAAQDCARHSHSGGSPPGDGLLPIPPLIHGQTRVLSKRSPSKVSSSSTLPNPLPTMFQESFSPRMMPKLPRSASAILPTPSVVTPPLAEGLLKGRLPFKVVQGNGPGNSNDHVQGNVPKKIHNQRHGVRKKIAITSNNISNNKAGSNHEKLKFTSKQPQDGAVSRGQSSNLRKETNARIRRILERSSSGEGPREMVEMKTEAPVVTILQRPKTDEAAVELFVKFFQNGTQQCFGSLNEEMEAMSQKSEKSYAMVNDSESENHYAPEEASESELSDVDPCKNVSTPSSKSLAELKRVAKALKVDVSSVTAPFKVREHFDSDNLHGSKAPVLEAGCEELAQWERWAGPSYINSPPPSALPLPRFSKKHLKVETMENAHEEQMEETICDHFSTPSSSISPLYTSLKRQRYLNINSEAVATATKDLKRILNLDLCRM</sequence>
<proteinExistence type="predicted"/>
<reference evidence="2" key="1">
    <citation type="submission" date="2021-01" db="EMBL/GenBank/DDBJ databases">
        <title>Adiantum capillus-veneris genome.</title>
        <authorList>
            <person name="Fang Y."/>
            <person name="Liao Q."/>
        </authorList>
    </citation>
    <scope>NUCLEOTIDE SEQUENCE</scope>
    <source>
        <strain evidence="2">H3</strain>
        <tissue evidence="2">Leaf</tissue>
    </source>
</reference>
<evidence type="ECO:0000256" key="1">
    <source>
        <dbReference type="SAM" id="MobiDB-lite"/>
    </source>
</evidence>
<organism evidence="2 3">
    <name type="scientific">Adiantum capillus-veneris</name>
    <name type="common">Maidenhair fern</name>
    <dbReference type="NCBI Taxonomy" id="13818"/>
    <lineage>
        <taxon>Eukaryota</taxon>
        <taxon>Viridiplantae</taxon>
        <taxon>Streptophyta</taxon>
        <taxon>Embryophyta</taxon>
        <taxon>Tracheophyta</taxon>
        <taxon>Polypodiopsida</taxon>
        <taxon>Polypodiidae</taxon>
        <taxon>Polypodiales</taxon>
        <taxon>Pteridineae</taxon>
        <taxon>Pteridaceae</taxon>
        <taxon>Vittarioideae</taxon>
        <taxon>Adiantum</taxon>
    </lineage>
</organism>
<dbReference type="OrthoDB" id="1921042at2759"/>
<feature type="compositionally biased region" description="Basic residues" evidence="1">
    <location>
        <begin position="161"/>
        <end position="174"/>
    </location>
</feature>
<feature type="region of interest" description="Disordered" evidence="1">
    <location>
        <begin position="142"/>
        <end position="217"/>
    </location>
</feature>
<evidence type="ECO:0000313" key="3">
    <source>
        <dbReference type="Proteomes" id="UP000886520"/>
    </source>
</evidence>
<feature type="region of interest" description="Disordered" evidence="1">
    <location>
        <begin position="48"/>
        <end position="68"/>
    </location>
</feature>
<name>A0A9D4ZIC1_ADICA</name>
<dbReference type="Proteomes" id="UP000886520">
    <property type="component" value="Chromosome 10"/>
</dbReference>
<dbReference type="InterPro" id="IPR028322">
    <property type="entry name" value="PNRC-like_rgn"/>
</dbReference>
<evidence type="ECO:0000313" key="2">
    <source>
        <dbReference type="EMBL" id="KAI5075007.1"/>
    </source>
</evidence>
<dbReference type="EMBL" id="JABFUD020000010">
    <property type="protein sequence ID" value="KAI5075007.1"/>
    <property type="molecule type" value="Genomic_DNA"/>
</dbReference>
<dbReference type="PANTHER" id="PTHR35306">
    <property type="entry name" value="BNAA03G57290D PROTEIN"/>
    <property type="match status" value="1"/>
</dbReference>
<feature type="compositionally biased region" description="Polar residues" evidence="1">
    <location>
        <begin position="176"/>
        <end position="187"/>
    </location>
</feature>
<dbReference type="Pfam" id="PF15365">
    <property type="entry name" value="PNRC"/>
    <property type="match status" value="1"/>
</dbReference>
<keyword evidence="3" id="KW-1185">Reference proteome</keyword>